<keyword evidence="1" id="KW-1133">Transmembrane helix</keyword>
<keyword evidence="3" id="KW-1185">Reference proteome</keyword>
<keyword evidence="1" id="KW-0812">Transmembrane</keyword>
<name>A0ABV6LUT3_9BACI</name>
<reference evidence="2 3" key="1">
    <citation type="submission" date="2024-09" db="EMBL/GenBank/DDBJ databases">
        <authorList>
            <person name="Sun Q."/>
            <person name="Mori K."/>
        </authorList>
    </citation>
    <scope>NUCLEOTIDE SEQUENCE [LARGE SCALE GENOMIC DNA]</scope>
    <source>
        <strain evidence="2 3">NCAIM B.02529</strain>
    </source>
</reference>
<dbReference type="Proteomes" id="UP001589836">
    <property type="component" value="Unassembled WGS sequence"/>
</dbReference>
<comment type="caution">
    <text evidence="2">The sequence shown here is derived from an EMBL/GenBank/DDBJ whole genome shotgun (WGS) entry which is preliminary data.</text>
</comment>
<proteinExistence type="predicted"/>
<evidence type="ECO:0000313" key="2">
    <source>
        <dbReference type="EMBL" id="MFC0526019.1"/>
    </source>
</evidence>
<dbReference type="RefSeq" id="WP_377351874.1">
    <property type="nucleotide sequence ID" value="NZ_JBHLTP010000024.1"/>
</dbReference>
<accession>A0ABV6LUT3</accession>
<keyword evidence="1" id="KW-0472">Membrane</keyword>
<organism evidence="2 3">
    <name type="scientific">Pontibacillus salicampi</name>
    <dbReference type="NCBI Taxonomy" id="1449801"/>
    <lineage>
        <taxon>Bacteria</taxon>
        <taxon>Bacillati</taxon>
        <taxon>Bacillota</taxon>
        <taxon>Bacilli</taxon>
        <taxon>Bacillales</taxon>
        <taxon>Bacillaceae</taxon>
        <taxon>Pontibacillus</taxon>
    </lineage>
</organism>
<sequence length="213" mass="24172">MNIKSTWKKLSKRETGNFTIEASLIFPVLLILTLCLIFFSLVIYQKAMMYYSANTIADRLAFTWDNSKKDWETGEFAADDYTTQDGGDGLYWRITGNNFLHQFGAGNLGLGNSSLANEKIDPGRIGEIPFGAEPEITFENDMLTNKINVTLTAPIHIPEYTKNLFGLEGSMEVTASKVVTEPVEFMRNVDFLLYLGEELKKFSDFITEFRNNR</sequence>
<gene>
    <name evidence="2" type="ORF">ACFFGV_20805</name>
</gene>
<protein>
    <submittedName>
        <fullName evidence="2">TadE/TadG family type IV pilus assembly protein</fullName>
    </submittedName>
</protein>
<dbReference type="EMBL" id="JBHLTP010000024">
    <property type="protein sequence ID" value="MFC0526019.1"/>
    <property type="molecule type" value="Genomic_DNA"/>
</dbReference>
<evidence type="ECO:0000256" key="1">
    <source>
        <dbReference type="SAM" id="Phobius"/>
    </source>
</evidence>
<feature type="transmembrane region" description="Helical" evidence="1">
    <location>
        <begin position="20"/>
        <end position="44"/>
    </location>
</feature>
<evidence type="ECO:0000313" key="3">
    <source>
        <dbReference type="Proteomes" id="UP001589836"/>
    </source>
</evidence>